<accession>A0A6G6IVT3</accession>
<protein>
    <recommendedName>
        <fullName evidence="4">RNA polymerase subunit sigma-70</fullName>
    </recommendedName>
</protein>
<dbReference type="RefSeq" id="WP_024763334.1">
    <property type="nucleotide sequence ID" value="NZ_CP049140.1"/>
</dbReference>
<keyword evidence="1" id="KW-0472">Membrane</keyword>
<dbReference type="Gene3D" id="1.10.1740.10">
    <property type="match status" value="1"/>
</dbReference>
<sequence length="206" mass="22457">MIGQERACSRTAPKANPLARLFASKLAPTKSITIYPYPPATSLAATPPEAVIDPDEANFLSYLLAESGDGDARAFATLYRCTAPRLYPLALKLKADQTQADALLVDTFLHVWTDADRYHPARIAALDWMIALLYQLAGHPSPPPSDEPWPELPPPDELWPAIHARLPDDEEDSPGLRWPLIIASVVGVLIGAVICLSLLMELRSAT</sequence>
<evidence type="ECO:0008006" key="4">
    <source>
        <dbReference type="Google" id="ProtNLM"/>
    </source>
</evidence>
<keyword evidence="1" id="KW-1133">Transmembrane helix</keyword>
<dbReference type="KEGG" id="pnt:G5B91_12880"/>
<proteinExistence type="predicted"/>
<dbReference type="EMBL" id="CP049140">
    <property type="protein sequence ID" value="QIE87112.1"/>
    <property type="molecule type" value="Genomic_DNA"/>
</dbReference>
<name>A0A6G6IVT3_PSENT</name>
<dbReference type="AlphaFoldDB" id="A0A6G6IVT3"/>
<evidence type="ECO:0000313" key="2">
    <source>
        <dbReference type="EMBL" id="QIE87112.1"/>
    </source>
</evidence>
<keyword evidence="1" id="KW-0812">Transmembrane</keyword>
<evidence type="ECO:0000313" key="3">
    <source>
        <dbReference type="Proteomes" id="UP000501063"/>
    </source>
</evidence>
<evidence type="ECO:0000256" key="1">
    <source>
        <dbReference type="SAM" id="Phobius"/>
    </source>
</evidence>
<feature type="transmembrane region" description="Helical" evidence="1">
    <location>
        <begin position="178"/>
        <end position="200"/>
    </location>
</feature>
<reference evidence="2 3" key="1">
    <citation type="submission" date="2020-02" db="EMBL/GenBank/DDBJ databases">
        <title>Integrative conjugative elements (ICEs) and plasmids drive adaptation of Pseudomonas nitroreducens strain HBP1 to wastewater environment.</title>
        <authorList>
            <person name="Sentchilo V."/>
            <person name="Carraro N."/>
            <person name="Bertelli C."/>
            <person name="van der Meer J.R."/>
        </authorList>
    </citation>
    <scope>NUCLEOTIDE SEQUENCE [LARGE SCALE GENOMIC DNA]</scope>
    <source>
        <strain evidence="2 3">HBP1</strain>
    </source>
</reference>
<gene>
    <name evidence="2" type="ORF">G5B91_12880</name>
</gene>
<dbReference type="GO" id="GO:0006352">
    <property type="term" value="P:DNA-templated transcription initiation"/>
    <property type="evidence" value="ECO:0007669"/>
    <property type="project" value="InterPro"/>
</dbReference>
<organism evidence="2 3">
    <name type="scientific">Pseudomonas nitroreducens</name>
    <dbReference type="NCBI Taxonomy" id="46680"/>
    <lineage>
        <taxon>Bacteria</taxon>
        <taxon>Pseudomonadati</taxon>
        <taxon>Pseudomonadota</taxon>
        <taxon>Gammaproteobacteria</taxon>
        <taxon>Pseudomonadales</taxon>
        <taxon>Pseudomonadaceae</taxon>
        <taxon>Pseudomonas</taxon>
    </lineage>
</organism>
<dbReference type="Proteomes" id="UP000501063">
    <property type="component" value="Chromosome"/>
</dbReference>
<dbReference type="GO" id="GO:0003700">
    <property type="term" value="F:DNA-binding transcription factor activity"/>
    <property type="evidence" value="ECO:0007669"/>
    <property type="project" value="InterPro"/>
</dbReference>
<dbReference type="InterPro" id="IPR013325">
    <property type="entry name" value="RNA_pol_sigma_r2"/>
</dbReference>
<dbReference type="SUPFAM" id="SSF88946">
    <property type="entry name" value="Sigma2 domain of RNA polymerase sigma factors"/>
    <property type="match status" value="1"/>
</dbReference>